<keyword evidence="2" id="KW-0472">Membrane</keyword>
<dbReference type="RefSeq" id="WP_306306418.1">
    <property type="nucleotide sequence ID" value="NZ_UGRY01000006.1"/>
</dbReference>
<dbReference type="Proteomes" id="UP000255467">
    <property type="component" value="Unassembled WGS sequence"/>
</dbReference>
<dbReference type="STRING" id="1406858.GCA_000710895_01021"/>
<protein>
    <recommendedName>
        <fullName evidence="5">UsfY protein</fullName>
    </recommendedName>
</protein>
<gene>
    <name evidence="3" type="ORF">NCTC1934_06431</name>
</gene>
<name>A0A379JLJ6_9NOCA</name>
<keyword evidence="2" id="KW-1133">Transmembrane helix</keyword>
<evidence type="ECO:0000313" key="4">
    <source>
        <dbReference type="Proteomes" id="UP000255467"/>
    </source>
</evidence>
<organism evidence="3 4">
    <name type="scientific">Nocardia otitidiscaviarum</name>
    <dbReference type="NCBI Taxonomy" id="1823"/>
    <lineage>
        <taxon>Bacteria</taxon>
        <taxon>Bacillati</taxon>
        <taxon>Actinomycetota</taxon>
        <taxon>Actinomycetes</taxon>
        <taxon>Mycobacteriales</taxon>
        <taxon>Nocardiaceae</taxon>
        <taxon>Nocardia</taxon>
    </lineage>
</organism>
<accession>A0A379JLJ6</accession>
<proteinExistence type="predicted"/>
<evidence type="ECO:0000256" key="1">
    <source>
        <dbReference type="SAM" id="MobiDB-lite"/>
    </source>
</evidence>
<sequence>MPAGNESPDIHGQPSGPVAGSGVPEQRGRGDYDPDITRTTRHHAGESVQNSRNWPGLILIAIGLVAIAGTLTAAAYGFPGWAVAAGVIAVLCLGFGIGAVTAEHRRVKSREGLRLSDQQGH</sequence>
<reference evidence="3 4" key="1">
    <citation type="submission" date="2018-06" db="EMBL/GenBank/DDBJ databases">
        <authorList>
            <consortium name="Pathogen Informatics"/>
            <person name="Doyle S."/>
        </authorList>
    </citation>
    <scope>NUCLEOTIDE SEQUENCE [LARGE SCALE GENOMIC DNA]</scope>
    <source>
        <strain evidence="3 4">NCTC1934</strain>
    </source>
</reference>
<dbReference type="AlphaFoldDB" id="A0A379JLJ6"/>
<feature type="region of interest" description="Disordered" evidence="1">
    <location>
        <begin position="1"/>
        <end position="48"/>
    </location>
</feature>
<keyword evidence="2" id="KW-0812">Transmembrane</keyword>
<feature type="compositionally biased region" description="Basic and acidic residues" evidence="1">
    <location>
        <begin position="26"/>
        <end position="38"/>
    </location>
</feature>
<evidence type="ECO:0008006" key="5">
    <source>
        <dbReference type="Google" id="ProtNLM"/>
    </source>
</evidence>
<keyword evidence="4" id="KW-1185">Reference proteome</keyword>
<feature type="transmembrane region" description="Helical" evidence="2">
    <location>
        <begin position="82"/>
        <end position="102"/>
    </location>
</feature>
<dbReference type="EMBL" id="UGRY01000006">
    <property type="protein sequence ID" value="SUD49081.1"/>
    <property type="molecule type" value="Genomic_DNA"/>
</dbReference>
<evidence type="ECO:0000313" key="3">
    <source>
        <dbReference type="EMBL" id="SUD49081.1"/>
    </source>
</evidence>
<evidence type="ECO:0000256" key="2">
    <source>
        <dbReference type="SAM" id="Phobius"/>
    </source>
</evidence>
<feature type="transmembrane region" description="Helical" evidence="2">
    <location>
        <begin position="57"/>
        <end position="76"/>
    </location>
</feature>